<sequence length="47" mass="5438">DFKSVYRWLHESVTADKRTHQAIAQRMEQLAELMPPSVVEEAKSPLN</sequence>
<keyword evidence="1" id="KW-0969">Cilium</keyword>
<keyword evidence="1" id="KW-0282">Flagellum</keyword>
<evidence type="ECO:0000313" key="2">
    <source>
        <dbReference type="Proteomes" id="UP000016543"/>
    </source>
</evidence>
<evidence type="ECO:0000313" key="1">
    <source>
        <dbReference type="EMBL" id="EAQ31296.1"/>
    </source>
</evidence>
<comment type="caution">
    <text evidence="1">The sequence shown here is derived from an EMBL/GenBank/DDBJ whole genome shotgun (WGS) entry which is preliminary data.</text>
</comment>
<proteinExistence type="predicted"/>
<protein>
    <submittedName>
        <fullName evidence="1">Na+-type flagellar protein, contains TPR repeats</fullName>
    </submittedName>
</protein>
<feature type="non-terminal residue" evidence="1">
    <location>
        <position position="1"/>
    </location>
</feature>
<accession>A0ABM9WK31</accession>
<reference evidence="1 2" key="1">
    <citation type="submission" date="2006-01" db="EMBL/GenBank/DDBJ databases">
        <authorList>
            <person name="Brettar I."/>
            <person name="Hofle M."/>
            <person name="Ferriera S."/>
            <person name="Johnson J."/>
            <person name="Kravitz S."/>
            <person name="Halpern A."/>
            <person name="Remington K."/>
            <person name="Beeson K."/>
            <person name="Tran B."/>
            <person name="Rogers Y.-H."/>
            <person name="Friedman R."/>
            <person name="Venter J.C."/>
        </authorList>
    </citation>
    <scope>NUCLEOTIDE SEQUENCE [LARGE SCALE GENOMIC DNA]</scope>
    <source>
        <strain evidence="1 2">OS145</strain>
    </source>
</reference>
<keyword evidence="1" id="KW-0966">Cell projection</keyword>
<name>A0ABM9WK31_9GAMM</name>
<keyword evidence="2" id="KW-1185">Reference proteome</keyword>
<dbReference type="Proteomes" id="UP000016543">
    <property type="component" value="Unassembled WGS sequence"/>
</dbReference>
<gene>
    <name evidence="1" type="ORF">OS145_03527</name>
</gene>
<organism evidence="1 2">
    <name type="scientific">Idiomarina baltica OS145</name>
    <dbReference type="NCBI Taxonomy" id="314276"/>
    <lineage>
        <taxon>Bacteria</taxon>
        <taxon>Pseudomonadati</taxon>
        <taxon>Pseudomonadota</taxon>
        <taxon>Gammaproteobacteria</taxon>
        <taxon>Alteromonadales</taxon>
        <taxon>Idiomarinaceae</taxon>
        <taxon>Idiomarina</taxon>
    </lineage>
</organism>
<dbReference type="EMBL" id="AAMX01000020">
    <property type="protein sequence ID" value="EAQ31296.1"/>
    <property type="molecule type" value="Genomic_DNA"/>
</dbReference>